<dbReference type="GO" id="GO:0016020">
    <property type="term" value="C:membrane"/>
    <property type="evidence" value="ECO:0007669"/>
    <property type="project" value="GOC"/>
</dbReference>
<comment type="pathway">
    <text evidence="3">Sphingolipid metabolism.</text>
</comment>
<dbReference type="InterPro" id="IPR050087">
    <property type="entry name" value="AON_synthase_class-II"/>
</dbReference>
<dbReference type="PANTHER" id="PTHR13693:SF2">
    <property type="entry name" value="SERINE PALMITOYLTRANSFERASE 1"/>
    <property type="match status" value="1"/>
</dbReference>
<comment type="caution">
    <text evidence="12">The sequence shown here is derived from an EMBL/GenBank/DDBJ whole genome shotgun (WGS) entry which is preliminary data.</text>
</comment>
<dbReference type="Proteomes" id="UP000279236">
    <property type="component" value="Unassembled WGS sequence"/>
</dbReference>
<comment type="cofactor">
    <cofactor evidence="1">
        <name>pyridoxal 5'-phosphate</name>
        <dbReference type="ChEBI" id="CHEBI:597326"/>
    </cofactor>
</comment>
<organism evidence="12 13">
    <name type="scientific">Apiotrichum porosum</name>
    <dbReference type="NCBI Taxonomy" id="105984"/>
    <lineage>
        <taxon>Eukaryota</taxon>
        <taxon>Fungi</taxon>
        <taxon>Dikarya</taxon>
        <taxon>Basidiomycota</taxon>
        <taxon>Agaricomycotina</taxon>
        <taxon>Tremellomycetes</taxon>
        <taxon>Trichosporonales</taxon>
        <taxon>Trichosporonaceae</taxon>
        <taxon>Apiotrichum</taxon>
    </lineage>
</organism>
<name>A0A427XD63_9TREE</name>
<dbReference type="InterPro" id="IPR015421">
    <property type="entry name" value="PyrdxlP-dep_Trfase_major"/>
</dbReference>
<keyword evidence="13" id="KW-1185">Reference proteome</keyword>
<protein>
    <recommendedName>
        <fullName evidence="5">serine C-palmitoyltransferase</fullName>
        <ecNumber evidence="5">2.3.1.50</ecNumber>
    </recommendedName>
</protein>
<dbReference type="GO" id="GO:0030170">
    <property type="term" value="F:pyridoxal phosphate binding"/>
    <property type="evidence" value="ECO:0007669"/>
    <property type="project" value="InterPro"/>
</dbReference>
<dbReference type="Gene3D" id="3.40.640.10">
    <property type="entry name" value="Type I PLP-dependent aspartate aminotransferase-like (Major domain)"/>
    <property type="match status" value="1"/>
</dbReference>
<sequence length="547" mass="59580">MATPSTMVSAPAGASPADDISPALLPVVALLSSTLTYLTNWFNSIPGSPILLRYIRSSYQNDPWRSLLEVLLVAFALRTLLARRTRGEGEGKGLRLSEKEIDELVDDWQPVPLVGPMSDLEKRTLESVPVIYGQNGAHARVAPGGKPVLNLAVYDWLGFVENDEIKNVAIDTLHEYGVGSCGPMGFYGTIDVHTTFEQDVAEFLNVESAIIYAQGFSAVSSAIPAFAKRGDIIVADRGVNFAIHKGLQLARCTVRWYAHGDMKDLERVLASVDREIRRKGGRLTRRFIVTEGIFENDGMMSDLPKICELKKKYKYRLVLDESMSFGMVGAHGRGLTEHYGVPAEEVEILIGSMANALGAGGGFCAGSQHVTAHQRINSGASVFSAAIPAMHATVSSAAVKMMQSQPYLLTNLRANVLTFRQQLVKLEPSPNLIAPSSPNGGAETPFTNNKDALISIPSHPDSGLIHIFLVNPPDTLEEEENVLQEIVDECLANGVIITRARRLRGQESVEPEPSLKVCVSAMFSRKETEKAGKTLRDAIVKVCSKRR</sequence>
<dbReference type="GO" id="GO:0046513">
    <property type="term" value="P:ceramide biosynthetic process"/>
    <property type="evidence" value="ECO:0007669"/>
    <property type="project" value="TreeGrafter"/>
</dbReference>
<evidence type="ECO:0000256" key="3">
    <source>
        <dbReference type="ARBA" id="ARBA00004991"/>
    </source>
</evidence>
<keyword evidence="6 12" id="KW-0808">Transferase</keyword>
<dbReference type="GO" id="GO:0005783">
    <property type="term" value="C:endoplasmic reticulum"/>
    <property type="evidence" value="ECO:0007669"/>
    <property type="project" value="TreeGrafter"/>
</dbReference>
<dbReference type="Pfam" id="PF00155">
    <property type="entry name" value="Aminotran_1_2"/>
    <property type="match status" value="1"/>
</dbReference>
<evidence type="ECO:0000313" key="13">
    <source>
        <dbReference type="Proteomes" id="UP000279236"/>
    </source>
</evidence>
<dbReference type="AlphaFoldDB" id="A0A427XD63"/>
<keyword evidence="10" id="KW-0012">Acyltransferase</keyword>
<keyword evidence="9" id="KW-0443">Lipid metabolism</keyword>
<dbReference type="InterPro" id="IPR004839">
    <property type="entry name" value="Aminotransferase_I/II_large"/>
</dbReference>
<evidence type="ECO:0000256" key="10">
    <source>
        <dbReference type="ARBA" id="ARBA00023315"/>
    </source>
</evidence>
<evidence type="ECO:0000256" key="8">
    <source>
        <dbReference type="ARBA" id="ARBA00022919"/>
    </source>
</evidence>
<dbReference type="EMBL" id="RSCE01000020">
    <property type="protein sequence ID" value="RSH76829.1"/>
    <property type="molecule type" value="Genomic_DNA"/>
</dbReference>
<evidence type="ECO:0000256" key="2">
    <source>
        <dbReference type="ARBA" id="ARBA00004760"/>
    </source>
</evidence>
<evidence type="ECO:0000256" key="1">
    <source>
        <dbReference type="ARBA" id="ARBA00001933"/>
    </source>
</evidence>
<evidence type="ECO:0000256" key="6">
    <source>
        <dbReference type="ARBA" id="ARBA00022679"/>
    </source>
</evidence>
<comment type="pathway">
    <text evidence="2">Lipid metabolism; sphingolipid metabolism.</text>
</comment>
<evidence type="ECO:0000313" key="12">
    <source>
        <dbReference type="EMBL" id="RSH76829.1"/>
    </source>
</evidence>
<dbReference type="EC" id="2.3.1.50" evidence="5"/>
<gene>
    <name evidence="12" type="primary">LCB1</name>
    <name evidence="12" type="ORF">EHS24_005230</name>
</gene>
<dbReference type="OrthoDB" id="3168162at2759"/>
<evidence type="ECO:0000256" key="9">
    <source>
        <dbReference type="ARBA" id="ARBA00023098"/>
    </source>
</evidence>
<dbReference type="STRING" id="105984.A0A427XD63"/>
<comment type="similarity">
    <text evidence="4">Belongs to the class-II pyridoxal-phosphate-dependent aminotransferase family.</text>
</comment>
<evidence type="ECO:0000256" key="5">
    <source>
        <dbReference type="ARBA" id="ARBA00013220"/>
    </source>
</evidence>
<dbReference type="GO" id="GO:0046512">
    <property type="term" value="P:sphingosine biosynthetic process"/>
    <property type="evidence" value="ECO:0007669"/>
    <property type="project" value="TreeGrafter"/>
</dbReference>
<dbReference type="GeneID" id="39589773"/>
<feature type="domain" description="Aminotransferase class I/classII large" evidence="11">
    <location>
        <begin position="147"/>
        <end position="531"/>
    </location>
</feature>
<evidence type="ECO:0000256" key="7">
    <source>
        <dbReference type="ARBA" id="ARBA00022898"/>
    </source>
</evidence>
<dbReference type="InterPro" id="IPR015422">
    <property type="entry name" value="PyrdxlP-dep_Trfase_small"/>
</dbReference>
<keyword evidence="7" id="KW-0663">Pyridoxal phosphate</keyword>
<dbReference type="SUPFAM" id="SSF53383">
    <property type="entry name" value="PLP-dependent transferases"/>
    <property type="match status" value="1"/>
</dbReference>
<dbReference type="InterPro" id="IPR015424">
    <property type="entry name" value="PyrdxlP-dep_Trfase"/>
</dbReference>
<evidence type="ECO:0000256" key="4">
    <source>
        <dbReference type="ARBA" id="ARBA00008392"/>
    </source>
</evidence>
<accession>A0A427XD63</accession>
<dbReference type="GO" id="GO:0004758">
    <property type="term" value="F:serine C-palmitoyltransferase activity"/>
    <property type="evidence" value="ECO:0007669"/>
    <property type="project" value="TreeGrafter"/>
</dbReference>
<dbReference type="PANTHER" id="PTHR13693">
    <property type="entry name" value="CLASS II AMINOTRANSFERASE/8-AMINO-7-OXONONANOATE SYNTHASE"/>
    <property type="match status" value="1"/>
</dbReference>
<dbReference type="RefSeq" id="XP_028471976.1">
    <property type="nucleotide sequence ID" value="XM_028620760.1"/>
</dbReference>
<keyword evidence="8" id="KW-0746">Sphingolipid metabolism</keyword>
<evidence type="ECO:0000259" key="11">
    <source>
        <dbReference type="Pfam" id="PF00155"/>
    </source>
</evidence>
<reference evidence="12 13" key="1">
    <citation type="submission" date="2018-11" db="EMBL/GenBank/DDBJ databases">
        <title>Genome sequence of Apiotrichum porosum DSM 27194.</title>
        <authorList>
            <person name="Aliyu H."/>
            <person name="Gorte O."/>
            <person name="Ochsenreither K."/>
        </authorList>
    </citation>
    <scope>NUCLEOTIDE SEQUENCE [LARGE SCALE GENOMIC DNA]</scope>
    <source>
        <strain evidence="12 13">DSM 27194</strain>
    </source>
</reference>
<proteinExistence type="inferred from homology"/>
<dbReference type="Gene3D" id="3.90.1150.10">
    <property type="entry name" value="Aspartate Aminotransferase, domain 1"/>
    <property type="match status" value="1"/>
</dbReference>